<dbReference type="Pfam" id="PF13894">
    <property type="entry name" value="zf-C2H2_4"/>
    <property type="match status" value="1"/>
</dbReference>
<organism evidence="12 13">
    <name type="scientific">Zophobas morio</name>
    <dbReference type="NCBI Taxonomy" id="2755281"/>
    <lineage>
        <taxon>Eukaryota</taxon>
        <taxon>Metazoa</taxon>
        <taxon>Ecdysozoa</taxon>
        <taxon>Arthropoda</taxon>
        <taxon>Hexapoda</taxon>
        <taxon>Insecta</taxon>
        <taxon>Pterygota</taxon>
        <taxon>Neoptera</taxon>
        <taxon>Endopterygota</taxon>
        <taxon>Coleoptera</taxon>
        <taxon>Polyphaga</taxon>
        <taxon>Cucujiformia</taxon>
        <taxon>Tenebrionidae</taxon>
        <taxon>Zophobas</taxon>
    </lineage>
</organism>
<dbReference type="InterPro" id="IPR036236">
    <property type="entry name" value="Znf_C2H2_sf"/>
</dbReference>
<dbReference type="PANTHER" id="PTHR24394">
    <property type="entry name" value="ZINC FINGER PROTEIN"/>
    <property type="match status" value="1"/>
</dbReference>
<dbReference type="Gene3D" id="3.40.1800.20">
    <property type="match status" value="1"/>
</dbReference>
<feature type="domain" description="C2H2-type" evidence="10">
    <location>
        <begin position="268"/>
        <end position="298"/>
    </location>
</feature>
<dbReference type="PROSITE" id="PS51915">
    <property type="entry name" value="ZAD"/>
    <property type="match status" value="1"/>
</dbReference>
<feature type="domain" description="C2H2-type" evidence="10">
    <location>
        <begin position="326"/>
        <end position="353"/>
    </location>
</feature>
<dbReference type="Gene3D" id="3.30.160.60">
    <property type="entry name" value="Classic Zinc Finger"/>
    <property type="match status" value="4"/>
</dbReference>
<dbReference type="PROSITE" id="PS00028">
    <property type="entry name" value="ZINC_FINGER_C2H2_1"/>
    <property type="match status" value="4"/>
</dbReference>
<feature type="compositionally biased region" description="Polar residues" evidence="9">
    <location>
        <begin position="190"/>
        <end position="207"/>
    </location>
</feature>
<protein>
    <submittedName>
        <fullName evidence="12">Uncharacterized protein</fullName>
    </submittedName>
</protein>
<feature type="domain" description="C2H2-type" evidence="10">
    <location>
        <begin position="239"/>
        <end position="266"/>
    </location>
</feature>
<evidence type="ECO:0000256" key="5">
    <source>
        <dbReference type="ARBA" id="ARBA00022833"/>
    </source>
</evidence>
<keyword evidence="13" id="KW-1185">Reference proteome</keyword>
<evidence type="ECO:0000256" key="4">
    <source>
        <dbReference type="ARBA" id="ARBA00022771"/>
    </source>
</evidence>
<dbReference type="SMART" id="SM00355">
    <property type="entry name" value="ZnF_C2H2"/>
    <property type="match status" value="6"/>
</dbReference>
<feature type="binding site" evidence="8">
    <location>
        <position position="60"/>
    </location>
    <ligand>
        <name>Zn(2+)</name>
        <dbReference type="ChEBI" id="CHEBI:29105"/>
    </ligand>
</feature>
<feature type="binding site" evidence="8">
    <location>
        <position position="12"/>
    </location>
    <ligand>
        <name>Zn(2+)</name>
        <dbReference type="ChEBI" id="CHEBI:29105"/>
    </ligand>
</feature>
<keyword evidence="4 7" id="KW-0863">Zinc-finger</keyword>
<evidence type="ECO:0000256" key="3">
    <source>
        <dbReference type="ARBA" id="ARBA00022737"/>
    </source>
</evidence>
<feature type="region of interest" description="Disordered" evidence="9">
    <location>
        <begin position="170"/>
        <end position="207"/>
    </location>
</feature>
<evidence type="ECO:0000256" key="9">
    <source>
        <dbReference type="SAM" id="MobiDB-lite"/>
    </source>
</evidence>
<name>A0AA38IM14_9CUCU</name>
<dbReference type="InterPro" id="IPR012934">
    <property type="entry name" value="Znf_AD"/>
</dbReference>
<keyword evidence="6" id="KW-0539">Nucleus</keyword>
<dbReference type="PANTHER" id="PTHR24394:SF29">
    <property type="entry name" value="MYONEURIN"/>
    <property type="match status" value="1"/>
</dbReference>
<feature type="binding site" evidence="8">
    <location>
        <position position="15"/>
    </location>
    <ligand>
        <name>Zn(2+)</name>
        <dbReference type="ChEBI" id="CHEBI:29105"/>
    </ligand>
</feature>
<dbReference type="FunFam" id="3.30.160.60:FF:000446">
    <property type="entry name" value="Zinc finger protein"/>
    <property type="match status" value="1"/>
</dbReference>
<dbReference type="AlphaFoldDB" id="A0AA38IM14"/>
<dbReference type="InterPro" id="IPR013087">
    <property type="entry name" value="Znf_C2H2_type"/>
</dbReference>
<keyword evidence="3" id="KW-0677">Repeat</keyword>
<dbReference type="PROSITE" id="PS50157">
    <property type="entry name" value="ZINC_FINGER_C2H2_2"/>
    <property type="match status" value="5"/>
</dbReference>
<evidence type="ECO:0000259" key="11">
    <source>
        <dbReference type="PROSITE" id="PS51915"/>
    </source>
</evidence>
<evidence type="ECO:0000256" key="1">
    <source>
        <dbReference type="ARBA" id="ARBA00004123"/>
    </source>
</evidence>
<keyword evidence="5 8" id="KW-0862">Zinc</keyword>
<feature type="domain" description="ZAD" evidence="11">
    <location>
        <begin position="10"/>
        <end position="84"/>
    </location>
</feature>
<dbReference type="Proteomes" id="UP001168821">
    <property type="component" value="Unassembled WGS sequence"/>
</dbReference>
<evidence type="ECO:0000313" key="13">
    <source>
        <dbReference type="Proteomes" id="UP001168821"/>
    </source>
</evidence>
<feature type="domain" description="C2H2-type" evidence="10">
    <location>
        <begin position="299"/>
        <end position="326"/>
    </location>
</feature>
<evidence type="ECO:0000259" key="10">
    <source>
        <dbReference type="PROSITE" id="PS50157"/>
    </source>
</evidence>
<dbReference type="Pfam" id="PF00096">
    <property type="entry name" value="zf-C2H2"/>
    <property type="match status" value="1"/>
</dbReference>
<reference evidence="12" key="1">
    <citation type="journal article" date="2023" name="G3 (Bethesda)">
        <title>Whole genome assemblies of Zophobas morio and Tenebrio molitor.</title>
        <authorList>
            <person name="Kaur S."/>
            <person name="Stinson S.A."/>
            <person name="diCenzo G.C."/>
        </authorList>
    </citation>
    <scope>NUCLEOTIDE SEQUENCE</scope>
    <source>
        <strain evidence="12">QUZm001</strain>
    </source>
</reference>
<evidence type="ECO:0000256" key="8">
    <source>
        <dbReference type="PROSITE-ProRule" id="PRU01263"/>
    </source>
</evidence>
<dbReference type="GO" id="GO:0000981">
    <property type="term" value="F:DNA-binding transcription factor activity, RNA polymerase II-specific"/>
    <property type="evidence" value="ECO:0007669"/>
    <property type="project" value="TreeGrafter"/>
</dbReference>
<evidence type="ECO:0000256" key="6">
    <source>
        <dbReference type="ARBA" id="ARBA00023242"/>
    </source>
</evidence>
<dbReference type="Pfam" id="PF07776">
    <property type="entry name" value="zf-AD"/>
    <property type="match status" value="1"/>
</dbReference>
<gene>
    <name evidence="12" type="ORF">Zmor_015171</name>
</gene>
<feature type="binding site" evidence="8">
    <location>
        <position position="57"/>
    </location>
    <ligand>
        <name>Zn(2+)</name>
        <dbReference type="ChEBI" id="CHEBI:29105"/>
    </ligand>
</feature>
<evidence type="ECO:0000256" key="7">
    <source>
        <dbReference type="PROSITE-ProRule" id="PRU00042"/>
    </source>
</evidence>
<dbReference type="SUPFAM" id="SSF57716">
    <property type="entry name" value="Glucocorticoid receptor-like (DNA-binding domain)"/>
    <property type="match status" value="1"/>
</dbReference>
<dbReference type="EMBL" id="JALNTZ010000004">
    <property type="protein sequence ID" value="KAJ3656069.1"/>
    <property type="molecule type" value="Genomic_DNA"/>
</dbReference>
<feature type="domain" description="C2H2-type" evidence="10">
    <location>
        <begin position="354"/>
        <end position="381"/>
    </location>
</feature>
<feature type="compositionally biased region" description="Acidic residues" evidence="9">
    <location>
        <begin position="174"/>
        <end position="189"/>
    </location>
</feature>
<dbReference type="SMART" id="SM00868">
    <property type="entry name" value="zf-AD"/>
    <property type="match status" value="1"/>
</dbReference>
<comment type="subcellular location">
    <subcellularLocation>
        <location evidence="1">Nucleus</location>
    </subcellularLocation>
</comment>
<evidence type="ECO:0000313" key="12">
    <source>
        <dbReference type="EMBL" id="KAJ3656069.1"/>
    </source>
</evidence>
<evidence type="ECO:0000256" key="2">
    <source>
        <dbReference type="ARBA" id="ARBA00022723"/>
    </source>
</evidence>
<keyword evidence="2 8" id="KW-0479">Metal-binding</keyword>
<dbReference type="GO" id="GO:0008270">
    <property type="term" value="F:zinc ion binding"/>
    <property type="evidence" value="ECO:0007669"/>
    <property type="project" value="UniProtKB-UniRule"/>
</dbReference>
<accession>A0AA38IM14</accession>
<comment type="caution">
    <text evidence="12">The sequence shown here is derived from an EMBL/GenBank/DDBJ whole genome shotgun (WGS) entry which is preliminary data.</text>
</comment>
<dbReference type="GO" id="GO:0005634">
    <property type="term" value="C:nucleus"/>
    <property type="evidence" value="ECO:0007669"/>
    <property type="project" value="UniProtKB-SubCell"/>
</dbReference>
<proteinExistence type="predicted"/>
<dbReference type="SUPFAM" id="SSF57667">
    <property type="entry name" value="beta-beta-alpha zinc fingers"/>
    <property type="match status" value="3"/>
</dbReference>
<sequence>MTNSSENVFNTCRSCLLLSNDTYPIFESMIEDNVSVVTLLNYFLIEIEEDNLPQAMCHSCVLKLQAAYEFFETFKKSQAILEQRFVDNQEEPLLVVNGDAKLNNISSKLHLKEVTSIEQNSSEVRNDVDIEESIIIQYGESGKESHDSDDEDYLIAKSVKLTEMYKRRKCDNTTDTDSDDNVGEVEDSGVDSSINKRQPSSTSNNKTLQKSSVKSVVCKVCSECFTDVNLYLEHHCKEFFCNICEKSFSRAELYKRHMQRHSSSSSRFACPDKKCSKTFCGKQALRSHYLTVHEEKRNYLCSLCGASFKNYDNLRYHIKKHNGPSHVCTSCGKAFMLSAHLKDHMWRHLGVKPHKCTKCDKSFLTKKLLIRHVESNCGKNKRLLGEKLVLNIESM</sequence>